<keyword evidence="4 7" id="KW-0812">Transmembrane</keyword>
<evidence type="ECO:0000256" key="1">
    <source>
        <dbReference type="ARBA" id="ARBA00004651"/>
    </source>
</evidence>
<comment type="caution">
    <text evidence="9">The sequence shown here is derived from an EMBL/GenBank/DDBJ whole genome shotgun (WGS) entry which is preliminary data.</text>
</comment>
<evidence type="ECO:0000313" key="10">
    <source>
        <dbReference type="Proteomes" id="UP000095463"/>
    </source>
</evidence>
<feature type="transmembrane region" description="Helical" evidence="7">
    <location>
        <begin position="296"/>
        <end position="314"/>
    </location>
</feature>
<evidence type="ECO:0000256" key="6">
    <source>
        <dbReference type="ARBA" id="ARBA00023136"/>
    </source>
</evidence>
<evidence type="ECO:0000256" key="4">
    <source>
        <dbReference type="ARBA" id="ARBA00022692"/>
    </source>
</evidence>
<feature type="transmembrane region" description="Helical" evidence="7">
    <location>
        <begin position="178"/>
        <end position="197"/>
    </location>
</feature>
<dbReference type="Pfam" id="PF01757">
    <property type="entry name" value="Acyl_transf_3"/>
    <property type="match status" value="1"/>
</dbReference>
<feature type="transmembrane region" description="Helical" evidence="7">
    <location>
        <begin position="209"/>
        <end position="231"/>
    </location>
</feature>
<keyword evidence="10" id="KW-1185">Reference proteome</keyword>
<dbReference type="Proteomes" id="UP000095463">
    <property type="component" value="Unassembled WGS sequence"/>
</dbReference>
<comment type="subcellular location">
    <subcellularLocation>
        <location evidence="1">Cell membrane</location>
        <topology evidence="1">Multi-pass membrane protein</topology>
    </subcellularLocation>
</comment>
<feature type="transmembrane region" description="Helical" evidence="7">
    <location>
        <begin position="148"/>
        <end position="166"/>
    </location>
</feature>
<feature type="transmembrane region" description="Helical" evidence="7">
    <location>
        <begin position="268"/>
        <end position="290"/>
    </location>
</feature>
<feature type="transmembrane region" description="Helical" evidence="7">
    <location>
        <begin position="12"/>
        <end position="33"/>
    </location>
</feature>
<feature type="transmembrane region" description="Helical" evidence="7">
    <location>
        <begin position="237"/>
        <end position="256"/>
    </location>
</feature>
<feature type="domain" description="Acyltransferase 3" evidence="8">
    <location>
        <begin position="8"/>
        <end position="312"/>
    </location>
</feature>
<sequence length="328" mass="35201">MTSESSRNASLDALRVLSLFGIVTLHVAGGGFADNKPFGFVVDELSRFAVPVFFLMSAYFWKDADLVAPLRLAGKVAMRVMPAFAIILALTIGLRLLEGGRPGFEPTPGGLLLLLWSGGPAFHLWFLPALVLGSAVVATLMKFTGLRWTLAIALALYAIGTIIGAYSKPLFGHGFPFWMDRNGLFFAPVFLVAGIVLRRHRGALADWPIPVIVAALVTFASLHLAEGYFVVGRYALGHDYSLATLGYGLAVAVLFMRIELMNPIWSTLGQATFGAYLIHLLVLKVLASNFGLGRHSLLMIALGFSISLGVAVAWRAGRALLAARASQA</sequence>
<dbReference type="GO" id="GO:0016413">
    <property type="term" value="F:O-acetyltransferase activity"/>
    <property type="evidence" value="ECO:0007669"/>
    <property type="project" value="TreeGrafter"/>
</dbReference>
<evidence type="ECO:0000259" key="8">
    <source>
        <dbReference type="Pfam" id="PF01757"/>
    </source>
</evidence>
<evidence type="ECO:0000256" key="3">
    <source>
        <dbReference type="ARBA" id="ARBA00022475"/>
    </source>
</evidence>
<gene>
    <name evidence="9" type="ORF">VW23_011925</name>
</gene>
<dbReference type="PANTHER" id="PTHR40074:SF2">
    <property type="entry name" value="O-ACETYLTRANSFERASE WECH"/>
    <property type="match status" value="1"/>
</dbReference>
<feature type="transmembrane region" description="Helical" evidence="7">
    <location>
        <begin position="45"/>
        <end position="64"/>
    </location>
</feature>
<comment type="similarity">
    <text evidence="2">Belongs to the acyltransferase 3 family.</text>
</comment>
<evidence type="ECO:0000256" key="7">
    <source>
        <dbReference type="SAM" id="Phobius"/>
    </source>
</evidence>
<keyword evidence="6 7" id="KW-0472">Membrane</keyword>
<name>A0A1E5XUS6_9HYPH</name>
<dbReference type="OrthoDB" id="1072135at2"/>
<proteinExistence type="inferred from homology"/>
<evidence type="ECO:0000256" key="2">
    <source>
        <dbReference type="ARBA" id="ARBA00007400"/>
    </source>
</evidence>
<evidence type="ECO:0000256" key="5">
    <source>
        <dbReference type="ARBA" id="ARBA00022989"/>
    </source>
</evidence>
<keyword evidence="5 7" id="KW-1133">Transmembrane helix</keyword>
<keyword evidence="3" id="KW-1003">Cell membrane</keyword>
<reference evidence="9 10" key="1">
    <citation type="journal article" date="2015" name="Genome Announc.">
        <title>Genome Assemblies of Three Soil-Associated Devosia species: D. insulae, D. limi, and D. soli.</title>
        <authorList>
            <person name="Hassan Y.I."/>
            <person name="Lepp D."/>
            <person name="Zhou T."/>
        </authorList>
    </citation>
    <scope>NUCLEOTIDE SEQUENCE [LARGE SCALE GENOMIC DNA]</scope>
    <source>
        <strain evidence="9 10">DS-56</strain>
    </source>
</reference>
<organism evidence="9 10">
    <name type="scientific">Devosia insulae DS-56</name>
    <dbReference type="NCBI Taxonomy" id="1116389"/>
    <lineage>
        <taxon>Bacteria</taxon>
        <taxon>Pseudomonadati</taxon>
        <taxon>Pseudomonadota</taxon>
        <taxon>Alphaproteobacteria</taxon>
        <taxon>Hyphomicrobiales</taxon>
        <taxon>Devosiaceae</taxon>
        <taxon>Devosia</taxon>
    </lineage>
</organism>
<dbReference type="GO" id="GO:0005886">
    <property type="term" value="C:plasma membrane"/>
    <property type="evidence" value="ECO:0007669"/>
    <property type="project" value="UniProtKB-SubCell"/>
</dbReference>
<dbReference type="InterPro" id="IPR002656">
    <property type="entry name" value="Acyl_transf_3_dom"/>
</dbReference>
<feature type="transmembrane region" description="Helical" evidence="7">
    <location>
        <begin position="122"/>
        <end position="141"/>
    </location>
</feature>
<dbReference type="AlphaFoldDB" id="A0A1E5XUS6"/>
<accession>A0A1E5XUS6</accession>
<dbReference type="PANTHER" id="PTHR40074">
    <property type="entry name" value="O-ACETYLTRANSFERASE WECH"/>
    <property type="match status" value="1"/>
</dbReference>
<feature type="transmembrane region" description="Helical" evidence="7">
    <location>
        <begin position="76"/>
        <end position="97"/>
    </location>
</feature>
<dbReference type="RefSeq" id="WP_069908478.1">
    <property type="nucleotide sequence ID" value="NZ_LAJE02000074.1"/>
</dbReference>
<dbReference type="EMBL" id="LAJE02000074">
    <property type="protein sequence ID" value="OEO32344.1"/>
    <property type="molecule type" value="Genomic_DNA"/>
</dbReference>
<dbReference type="GO" id="GO:0009246">
    <property type="term" value="P:enterobacterial common antigen biosynthetic process"/>
    <property type="evidence" value="ECO:0007669"/>
    <property type="project" value="TreeGrafter"/>
</dbReference>
<evidence type="ECO:0000313" key="9">
    <source>
        <dbReference type="EMBL" id="OEO32344.1"/>
    </source>
</evidence>
<protein>
    <recommendedName>
        <fullName evidence="8">Acyltransferase 3 domain-containing protein</fullName>
    </recommendedName>
</protein>